<organism evidence="1 2">
    <name type="scientific">Novosphingobium resinovorum</name>
    <dbReference type="NCBI Taxonomy" id="158500"/>
    <lineage>
        <taxon>Bacteria</taxon>
        <taxon>Pseudomonadati</taxon>
        <taxon>Pseudomonadota</taxon>
        <taxon>Alphaproteobacteria</taxon>
        <taxon>Sphingomonadales</taxon>
        <taxon>Sphingomonadaceae</taxon>
        <taxon>Novosphingobium</taxon>
    </lineage>
</organism>
<dbReference type="eggNOG" id="ENOG5032Z86">
    <property type="taxonomic scope" value="Bacteria"/>
</dbReference>
<accession>A0A031K3Z8</accession>
<reference evidence="1 2" key="1">
    <citation type="submission" date="2014-03" db="EMBL/GenBank/DDBJ databases">
        <title>Whole genome sequence of Novosphingobium resinovorum KF1.</title>
        <authorList>
            <person name="Gan H.M."/>
            <person name="Gan H.Y."/>
            <person name="Chew T.H."/>
            <person name="Savka M.A."/>
        </authorList>
    </citation>
    <scope>NUCLEOTIDE SEQUENCE [LARGE SCALE GENOMIC DNA]</scope>
    <source>
        <strain evidence="1 2">KF1</strain>
    </source>
</reference>
<dbReference type="AlphaFoldDB" id="A0A031K3Z8"/>
<proteinExistence type="predicted"/>
<sequence>MAIAHDEDGVMSTGDRLIYMANQIARNLASEGTERSIEMVADHIRSFWDPAMRRRIVELAHSRPETFSAIASAAIERVAAA</sequence>
<evidence type="ECO:0000313" key="2">
    <source>
        <dbReference type="Proteomes" id="UP000024329"/>
    </source>
</evidence>
<dbReference type="Proteomes" id="UP000024329">
    <property type="component" value="Unassembled WGS sequence"/>
</dbReference>
<name>A0A031K3Z8_9SPHN</name>
<dbReference type="EMBL" id="JFYZ01000002">
    <property type="protein sequence ID" value="EZP83934.1"/>
    <property type="molecule type" value="Genomic_DNA"/>
</dbReference>
<comment type="caution">
    <text evidence="1">The sequence shown here is derived from an EMBL/GenBank/DDBJ whole genome shotgun (WGS) entry which is preliminary data.</text>
</comment>
<evidence type="ECO:0000313" key="1">
    <source>
        <dbReference type="EMBL" id="EZP83934.1"/>
    </source>
</evidence>
<gene>
    <name evidence="1" type="ORF">BV97_01127</name>
</gene>
<dbReference type="PATRIC" id="fig|158500.4.peg.1159"/>
<protein>
    <submittedName>
        <fullName evidence="1">NAD-dependent formate dehydrogenase delta subunit</fullName>
    </submittedName>
</protein>
<dbReference type="InterPro" id="IPR021074">
    <property type="entry name" value="Formate_DH_dsu"/>
</dbReference>
<dbReference type="Pfam" id="PF11390">
    <property type="entry name" value="FdsD"/>
    <property type="match status" value="1"/>
</dbReference>
<dbReference type="RefSeq" id="WP_036523895.1">
    <property type="nucleotide sequence ID" value="NZ_JFYZ01000002.1"/>
</dbReference>